<dbReference type="InterPro" id="IPR017896">
    <property type="entry name" value="4Fe4S_Fe-S-bd"/>
</dbReference>
<dbReference type="PANTHER" id="PTHR24960:SF79">
    <property type="entry name" value="PHOTOSYSTEM I IRON-SULFUR CENTER"/>
    <property type="match status" value="1"/>
</dbReference>
<dbReference type="GO" id="GO:0051539">
    <property type="term" value="F:4 iron, 4 sulfur cluster binding"/>
    <property type="evidence" value="ECO:0007669"/>
    <property type="project" value="UniProtKB-KW"/>
</dbReference>
<dbReference type="Pfam" id="PF04015">
    <property type="entry name" value="DUF362"/>
    <property type="match status" value="1"/>
</dbReference>
<evidence type="ECO:0000313" key="10">
    <source>
        <dbReference type="Proteomes" id="UP000075737"/>
    </source>
</evidence>
<feature type="domain" description="4Fe-4S ferredoxin-type" evidence="8">
    <location>
        <begin position="339"/>
        <end position="368"/>
    </location>
</feature>
<name>A0A162M838_9FIRM</name>
<dbReference type="InterPro" id="IPR017900">
    <property type="entry name" value="4Fe4S_Fe_S_CS"/>
</dbReference>
<proteinExistence type="predicted"/>
<gene>
    <name evidence="9" type="ORF">ATZ99_19320</name>
</gene>
<dbReference type="PATRIC" id="fig|520767.4.peg.2056"/>
<keyword evidence="10" id="KW-1185">Reference proteome</keyword>
<evidence type="ECO:0000259" key="8">
    <source>
        <dbReference type="PROSITE" id="PS51379"/>
    </source>
</evidence>
<feature type="domain" description="4Fe-4S ferredoxin-type" evidence="8">
    <location>
        <begin position="310"/>
        <end position="338"/>
    </location>
</feature>
<dbReference type="EMBL" id="LOHZ01000042">
    <property type="protein sequence ID" value="KYO64500.1"/>
    <property type="molecule type" value="Genomic_DNA"/>
</dbReference>
<dbReference type="STRING" id="520767.ATZ99_19320"/>
<evidence type="ECO:0000256" key="5">
    <source>
        <dbReference type="ARBA" id="ARBA00022723"/>
    </source>
</evidence>
<comment type="cofactor">
    <cofactor evidence="1">
        <name>[4Fe-4S] cluster</name>
        <dbReference type="ChEBI" id="CHEBI:49883"/>
    </cofactor>
</comment>
<accession>A0A162M838</accession>
<evidence type="ECO:0000256" key="1">
    <source>
        <dbReference type="ARBA" id="ARBA00001966"/>
    </source>
</evidence>
<keyword evidence="5" id="KW-0479">Metal-binding</keyword>
<dbReference type="PROSITE" id="PS51379">
    <property type="entry name" value="4FE4S_FER_2"/>
    <property type="match status" value="2"/>
</dbReference>
<dbReference type="InterPro" id="IPR007160">
    <property type="entry name" value="DUF362"/>
</dbReference>
<dbReference type="SUPFAM" id="SSF54862">
    <property type="entry name" value="4Fe-4S ferredoxins"/>
    <property type="match status" value="1"/>
</dbReference>
<keyword evidence="4" id="KW-0004">4Fe-4S</keyword>
<dbReference type="Gene3D" id="3.30.70.20">
    <property type="match status" value="1"/>
</dbReference>
<organism evidence="9 10">
    <name type="scientific">Thermovenabulum gondwanense</name>
    <dbReference type="NCBI Taxonomy" id="520767"/>
    <lineage>
        <taxon>Bacteria</taxon>
        <taxon>Bacillati</taxon>
        <taxon>Bacillota</taxon>
        <taxon>Clostridia</taxon>
        <taxon>Thermosediminibacterales</taxon>
        <taxon>Thermosediminibacteraceae</taxon>
        <taxon>Thermovenabulum</taxon>
    </lineage>
</organism>
<evidence type="ECO:0000313" key="9">
    <source>
        <dbReference type="EMBL" id="KYO64500.1"/>
    </source>
</evidence>
<keyword evidence="7" id="KW-0411">Iron-sulfur</keyword>
<evidence type="ECO:0000256" key="7">
    <source>
        <dbReference type="ARBA" id="ARBA00023014"/>
    </source>
</evidence>
<comment type="caution">
    <text evidence="9">The sequence shown here is derived from an EMBL/GenBank/DDBJ whole genome shotgun (WGS) entry which is preliminary data.</text>
</comment>
<dbReference type="GO" id="GO:0046872">
    <property type="term" value="F:metal ion binding"/>
    <property type="evidence" value="ECO:0007669"/>
    <property type="project" value="UniProtKB-KW"/>
</dbReference>
<dbReference type="OrthoDB" id="9807879at2"/>
<dbReference type="Proteomes" id="UP000075737">
    <property type="component" value="Unassembled WGS sequence"/>
</dbReference>
<reference evidence="9 10" key="1">
    <citation type="submission" date="2015-12" db="EMBL/GenBank/DDBJ databases">
        <title>Draft genome of Thermovenabulum gondwanense isolated from a red thermophilic microbial mat colonisisng an outflow channel of a bore well.</title>
        <authorList>
            <person name="Patel B.K."/>
        </authorList>
    </citation>
    <scope>NUCLEOTIDE SEQUENCE [LARGE SCALE GENOMIC DNA]</scope>
    <source>
        <strain evidence="9 10">R270</strain>
    </source>
</reference>
<evidence type="ECO:0000256" key="4">
    <source>
        <dbReference type="ARBA" id="ARBA00022485"/>
    </source>
</evidence>
<dbReference type="AlphaFoldDB" id="A0A162M838"/>
<keyword evidence="6" id="KW-0408">Iron</keyword>
<evidence type="ECO:0000256" key="6">
    <source>
        <dbReference type="ARBA" id="ARBA00023004"/>
    </source>
</evidence>
<dbReference type="PANTHER" id="PTHR24960">
    <property type="entry name" value="PHOTOSYSTEM I IRON-SULFUR CENTER-RELATED"/>
    <property type="match status" value="1"/>
</dbReference>
<protein>
    <recommendedName>
        <fullName evidence="3">Ferredoxin</fullName>
    </recommendedName>
</protein>
<dbReference type="PROSITE" id="PS00198">
    <property type="entry name" value="4FE4S_FER_1"/>
    <property type="match status" value="1"/>
</dbReference>
<sequence length="376" mass="42585">MSTVVILKCEDYNPELICEKLQYALKMIDFRPENYKKLLLKPNLLMSKKPEEATTTHPAVVEGLINILKKENIDLIVADSPGGPYNVKRLNAVYEKTGIKDVCEKTGTPLNYNTSSIEIELKGESKIKALPVIYPYKECDGVVSLAKLKTHGMAVYTGAVKNLYGMIPGGYKVELHFRIREIERFMDLLLDMYETINPLLSIIDGVIAMEGDGPSQGTGRKLGILIISDDALAADYAASRIINLSKNDFPLIKRAIERGLFKEESIRFVGDSIDSVKVNDFKIPLKKDMTFIRGILPRFLEIYLKEIMTPKPYVVLNQCKGCSECYLTCPPKAICIEDKKAKIDYKKCIKCFCCHELCPYQAIKIRRNFIYEKLLK</sequence>
<comment type="function">
    <text evidence="2">Ferredoxins are iron-sulfur proteins that transfer electrons in a wide variety of metabolic reactions.</text>
</comment>
<dbReference type="RefSeq" id="WP_068749032.1">
    <property type="nucleotide sequence ID" value="NZ_LOHZ01000042.1"/>
</dbReference>
<evidence type="ECO:0000256" key="3">
    <source>
        <dbReference type="ARBA" id="ARBA00013529"/>
    </source>
</evidence>
<evidence type="ECO:0000256" key="2">
    <source>
        <dbReference type="ARBA" id="ARBA00003532"/>
    </source>
</evidence>
<dbReference type="InterPro" id="IPR050157">
    <property type="entry name" value="PSI_iron-sulfur_center"/>
</dbReference>